<keyword evidence="2" id="KW-1185">Reference proteome</keyword>
<dbReference type="RefSeq" id="WP_069701124.1">
    <property type="nucleotide sequence ID" value="NZ_MJAT01000003.1"/>
</dbReference>
<name>A0A1E5L961_9FIRM</name>
<gene>
    <name evidence="1" type="ORF">BHU72_13030</name>
</gene>
<sequence length="138" mass="16633">MPSLEKKMFFLPYKLFVRQSRLYIAFNLSVIPRDMEITSMYLHVQLPKHHTPTTVYLKRLLTYWDEASLRNGIVPSRSQKARLLRYTPEQTELIINVTNYRNLWRKRKKNNHGIYLWAKGKNFKYIESNPPYLVLETI</sequence>
<dbReference type="Proteomes" id="UP000095255">
    <property type="component" value="Unassembled WGS sequence"/>
</dbReference>
<comment type="caution">
    <text evidence="1">The sequence shown here is derived from an EMBL/GenBank/DDBJ whole genome shotgun (WGS) entry which is preliminary data.</text>
</comment>
<evidence type="ECO:0000313" key="2">
    <source>
        <dbReference type="Proteomes" id="UP000095255"/>
    </source>
</evidence>
<organism evidence="1 2">
    <name type="scientific">Desulfuribacillus stibiiarsenatis</name>
    <dbReference type="NCBI Taxonomy" id="1390249"/>
    <lineage>
        <taxon>Bacteria</taxon>
        <taxon>Bacillati</taxon>
        <taxon>Bacillota</taxon>
        <taxon>Desulfuribacillia</taxon>
        <taxon>Desulfuribacillales</taxon>
        <taxon>Desulfuribacillaceae</taxon>
        <taxon>Desulfuribacillus</taxon>
    </lineage>
</organism>
<proteinExistence type="predicted"/>
<dbReference type="OrthoDB" id="1954381at2"/>
<reference evidence="1 2" key="1">
    <citation type="submission" date="2016-09" db="EMBL/GenBank/DDBJ databases">
        <title>Desulfuribacillus arsenicus sp. nov., an obligately anaerobic, dissimilatory arsenic- and antimonate-reducing bacterium isolated from anoxic sediments.</title>
        <authorList>
            <person name="Abin C.A."/>
            <person name="Hollibaugh J.T."/>
        </authorList>
    </citation>
    <scope>NUCLEOTIDE SEQUENCE [LARGE SCALE GENOMIC DNA]</scope>
    <source>
        <strain evidence="1 2">MLFW-2</strain>
    </source>
</reference>
<dbReference type="Gene3D" id="2.60.120.970">
    <property type="match status" value="1"/>
</dbReference>
<evidence type="ECO:0000313" key="1">
    <source>
        <dbReference type="EMBL" id="OEH86529.1"/>
    </source>
</evidence>
<protein>
    <submittedName>
        <fullName evidence="1">Uncharacterized protein</fullName>
    </submittedName>
</protein>
<dbReference type="EMBL" id="MJAT01000003">
    <property type="protein sequence ID" value="OEH86529.1"/>
    <property type="molecule type" value="Genomic_DNA"/>
</dbReference>
<dbReference type="AlphaFoldDB" id="A0A1E5L961"/>
<accession>A0A1E5L961</accession>